<comment type="cofactor">
    <cofactor evidence="1 9">
        <name>heme</name>
        <dbReference type="ChEBI" id="CHEBI:30413"/>
    </cofactor>
</comment>
<dbReference type="PANTHER" id="PTHR46300:SF7">
    <property type="entry name" value="P450, PUTATIVE (EUROFUNG)-RELATED"/>
    <property type="match status" value="1"/>
</dbReference>
<dbReference type="Pfam" id="PF00067">
    <property type="entry name" value="p450"/>
    <property type="match status" value="1"/>
</dbReference>
<keyword evidence="6 10" id="KW-0560">Oxidoreductase</keyword>
<reference evidence="12 13" key="1">
    <citation type="submission" date="2014-04" db="EMBL/GenBank/DDBJ databases">
        <authorList>
            <consortium name="DOE Joint Genome Institute"/>
            <person name="Kuo A."/>
            <person name="Kohler A."/>
            <person name="Costa M.D."/>
            <person name="Nagy L.G."/>
            <person name="Floudas D."/>
            <person name="Copeland A."/>
            <person name="Barry K.W."/>
            <person name="Cichocki N."/>
            <person name="Veneault-Fourrey C."/>
            <person name="LaButti K."/>
            <person name="Lindquist E.A."/>
            <person name="Lipzen A."/>
            <person name="Lundell T."/>
            <person name="Morin E."/>
            <person name="Murat C."/>
            <person name="Sun H."/>
            <person name="Tunlid A."/>
            <person name="Henrissat B."/>
            <person name="Grigoriev I.V."/>
            <person name="Hibbett D.S."/>
            <person name="Martin F."/>
            <person name="Nordberg H.P."/>
            <person name="Cantor M.N."/>
            <person name="Hua S.X."/>
        </authorList>
    </citation>
    <scope>NUCLEOTIDE SEQUENCE [LARGE SCALE GENOMIC DNA]</scope>
    <source>
        <strain evidence="12 13">441</strain>
    </source>
</reference>
<proteinExistence type="inferred from homology"/>
<evidence type="ECO:0000256" key="2">
    <source>
        <dbReference type="ARBA" id="ARBA00005179"/>
    </source>
</evidence>
<organism evidence="12 13">
    <name type="scientific">Pisolithus microcarpus 441</name>
    <dbReference type="NCBI Taxonomy" id="765257"/>
    <lineage>
        <taxon>Eukaryota</taxon>
        <taxon>Fungi</taxon>
        <taxon>Dikarya</taxon>
        <taxon>Basidiomycota</taxon>
        <taxon>Agaricomycotina</taxon>
        <taxon>Agaricomycetes</taxon>
        <taxon>Agaricomycetidae</taxon>
        <taxon>Boletales</taxon>
        <taxon>Sclerodermatineae</taxon>
        <taxon>Pisolithaceae</taxon>
        <taxon>Pisolithus</taxon>
    </lineage>
</organism>
<comment type="pathway">
    <text evidence="2">Secondary metabolite biosynthesis.</text>
</comment>
<dbReference type="STRING" id="765257.A0A0C9YV45"/>
<dbReference type="CDD" id="cd11065">
    <property type="entry name" value="CYP64-like"/>
    <property type="match status" value="1"/>
</dbReference>
<keyword evidence="11" id="KW-1133">Transmembrane helix</keyword>
<keyword evidence="4 9" id="KW-0349">Heme</keyword>
<dbReference type="PANTHER" id="PTHR46300">
    <property type="entry name" value="P450, PUTATIVE (EUROFUNG)-RELATED-RELATED"/>
    <property type="match status" value="1"/>
</dbReference>
<dbReference type="InterPro" id="IPR017972">
    <property type="entry name" value="Cyt_P450_CS"/>
</dbReference>
<evidence type="ECO:0000256" key="9">
    <source>
        <dbReference type="PIRSR" id="PIRSR602401-1"/>
    </source>
</evidence>
<evidence type="ECO:0000256" key="10">
    <source>
        <dbReference type="RuleBase" id="RU000461"/>
    </source>
</evidence>
<evidence type="ECO:0000256" key="1">
    <source>
        <dbReference type="ARBA" id="ARBA00001971"/>
    </source>
</evidence>
<dbReference type="GO" id="GO:0004497">
    <property type="term" value="F:monooxygenase activity"/>
    <property type="evidence" value="ECO:0007669"/>
    <property type="project" value="UniProtKB-KW"/>
</dbReference>
<dbReference type="InterPro" id="IPR001128">
    <property type="entry name" value="Cyt_P450"/>
</dbReference>
<evidence type="ECO:0000313" key="12">
    <source>
        <dbReference type="EMBL" id="KIK11778.1"/>
    </source>
</evidence>
<evidence type="ECO:0008006" key="14">
    <source>
        <dbReference type="Google" id="ProtNLM"/>
    </source>
</evidence>
<evidence type="ECO:0000256" key="8">
    <source>
        <dbReference type="ARBA" id="ARBA00023033"/>
    </source>
</evidence>
<dbReference type="PRINTS" id="PR00385">
    <property type="entry name" value="P450"/>
</dbReference>
<evidence type="ECO:0000256" key="11">
    <source>
        <dbReference type="SAM" id="Phobius"/>
    </source>
</evidence>
<dbReference type="Proteomes" id="UP000054018">
    <property type="component" value="Unassembled WGS sequence"/>
</dbReference>
<feature type="transmembrane region" description="Helical" evidence="11">
    <location>
        <begin position="6"/>
        <end position="22"/>
    </location>
</feature>
<evidence type="ECO:0000256" key="5">
    <source>
        <dbReference type="ARBA" id="ARBA00022723"/>
    </source>
</evidence>
<evidence type="ECO:0000313" key="13">
    <source>
        <dbReference type="Proteomes" id="UP000054018"/>
    </source>
</evidence>
<dbReference type="HOGENOM" id="CLU_001570_2_3_1"/>
<keyword evidence="7 9" id="KW-0408">Iron</keyword>
<dbReference type="OrthoDB" id="2789670at2759"/>
<dbReference type="AlphaFoldDB" id="A0A0C9YV45"/>
<keyword evidence="11" id="KW-0812">Transmembrane</keyword>
<sequence>MITSFLPVGAACVTVIGLWFAIRTAGKRSDLPYPPGPKRLPVIGNAFDIDLKEPHVTYTQWAKIYGDIVYSRIFGQDIVIVNSERTARLLADQRSSIYSDRPHSPIYRLFGTHRMTPVLEYGKEWKTQRKLLHLSLRHDVIDRYRELHLRSAHELLKNIQQDSKNFYNHFDLYTGSVALEFTYGRKVDGKNDPVITMAAGLADIMAEGMTSERAGLLTALPILEYVPSWFPGASFQGEARKCRDMVTSFSDYPFAMAKRQAQEAGGLLPSFISDMLGQGEVEESDAKETATGIYLGTFVYTASTLKVLVLAMILNPEIQDKVHAELDAIVGKGVLPTFEDRERLPYLQAVLYEVMRWHPALPLGVPRATTANDVVDGYYIPKGTLVIFNTWAMANNEYNDPERFDPTRYLTVDGKLNPDAKQDNSKFFGFGRRICPGRFFADDALWAGAAVILSTFRFEKAKDTFGNAIEVEPVFRHGVVSHPAPYQCSIISRTGSECERSLLP</sequence>
<dbReference type="SUPFAM" id="SSF48264">
    <property type="entry name" value="Cytochrome P450"/>
    <property type="match status" value="1"/>
</dbReference>
<dbReference type="InterPro" id="IPR036396">
    <property type="entry name" value="Cyt_P450_sf"/>
</dbReference>
<evidence type="ECO:0000256" key="4">
    <source>
        <dbReference type="ARBA" id="ARBA00022617"/>
    </source>
</evidence>
<dbReference type="InterPro" id="IPR050364">
    <property type="entry name" value="Cytochrome_P450_fung"/>
</dbReference>
<dbReference type="GO" id="GO:0016705">
    <property type="term" value="F:oxidoreductase activity, acting on paired donors, with incorporation or reduction of molecular oxygen"/>
    <property type="evidence" value="ECO:0007669"/>
    <property type="project" value="InterPro"/>
</dbReference>
<dbReference type="GO" id="GO:0020037">
    <property type="term" value="F:heme binding"/>
    <property type="evidence" value="ECO:0007669"/>
    <property type="project" value="InterPro"/>
</dbReference>
<keyword evidence="8 10" id="KW-0503">Monooxygenase</keyword>
<keyword evidence="11" id="KW-0472">Membrane</keyword>
<dbReference type="PROSITE" id="PS00086">
    <property type="entry name" value="CYTOCHROME_P450"/>
    <property type="match status" value="1"/>
</dbReference>
<name>A0A0C9YV45_9AGAM</name>
<dbReference type="InterPro" id="IPR002401">
    <property type="entry name" value="Cyt_P450_E_grp-I"/>
</dbReference>
<keyword evidence="13" id="KW-1185">Reference proteome</keyword>
<feature type="binding site" description="axial binding residue" evidence="9">
    <location>
        <position position="435"/>
    </location>
    <ligand>
        <name>heme</name>
        <dbReference type="ChEBI" id="CHEBI:30413"/>
    </ligand>
    <ligandPart>
        <name>Fe</name>
        <dbReference type="ChEBI" id="CHEBI:18248"/>
    </ligandPart>
</feature>
<keyword evidence="5 9" id="KW-0479">Metal-binding</keyword>
<evidence type="ECO:0000256" key="3">
    <source>
        <dbReference type="ARBA" id="ARBA00010617"/>
    </source>
</evidence>
<protein>
    <recommendedName>
        <fullName evidence="14">Cytochrome P450</fullName>
    </recommendedName>
</protein>
<dbReference type="Gene3D" id="1.10.630.10">
    <property type="entry name" value="Cytochrome P450"/>
    <property type="match status" value="1"/>
</dbReference>
<comment type="similarity">
    <text evidence="3 10">Belongs to the cytochrome P450 family.</text>
</comment>
<dbReference type="GO" id="GO:0005506">
    <property type="term" value="F:iron ion binding"/>
    <property type="evidence" value="ECO:0007669"/>
    <property type="project" value="InterPro"/>
</dbReference>
<gene>
    <name evidence="12" type="ORF">PISMIDRAFT_690055</name>
</gene>
<evidence type="ECO:0000256" key="6">
    <source>
        <dbReference type="ARBA" id="ARBA00023002"/>
    </source>
</evidence>
<dbReference type="EMBL" id="KN834159">
    <property type="protein sequence ID" value="KIK11778.1"/>
    <property type="molecule type" value="Genomic_DNA"/>
</dbReference>
<reference evidence="13" key="2">
    <citation type="submission" date="2015-01" db="EMBL/GenBank/DDBJ databases">
        <title>Evolutionary Origins and Diversification of the Mycorrhizal Mutualists.</title>
        <authorList>
            <consortium name="DOE Joint Genome Institute"/>
            <consortium name="Mycorrhizal Genomics Consortium"/>
            <person name="Kohler A."/>
            <person name="Kuo A."/>
            <person name="Nagy L.G."/>
            <person name="Floudas D."/>
            <person name="Copeland A."/>
            <person name="Barry K.W."/>
            <person name="Cichocki N."/>
            <person name="Veneault-Fourrey C."/>
            <person name="LaButti K."/>
            <person name="Lindquist E.A."/>
            <person name="Lipzen A."/>
            <person name="Lundell T."/>
            <person name="Morin E."/>
            <person name="Murat C."/>
            <person name="Riley R."/>
            <person name="Ohm R."/>
            <person name="Sun H."/>
            <person name="Tunlid A."/>
            <person name="Henrissat B."/>
            <person name="Grigoriev I.V."/>
            <person name="Hibbett D.S."/>
            <person name="Martin F."/>
        </authorList>
    </citation>
    <scope>NUCLEOTIDE SEQUENCE [LARGE SCALE GENOMIC DNA]</scope>
    <source>
        <strain evidence="13">441</strain>
    </source>
</reference>
<dbReference type="PRINTS" id="PR00463">
    <property type="entry name" value="EP450I"/>
</dbReference>
<evidence type="ECO:0000256" key="7">
    <source>
        <dbReference type="ARBA" id="ARBA00023004"/>
    </source>
</evidence>
<accession>A0A0C9YV45</accession>